<organism evidence="1 2">
    <name type="scientific">Salipiger thiooxidans</name>
    <dbReference type="NCBI Taxonomy" id="282683"/>
    <lineage>
        <taxon>Bacteria</taxon>
        <taxon>Pseudomonadati</taxon>
        <taxon>Pseudomonadota</taxon>
        <taxon>Alphaproteobacteria</taxon>
        <taxon>Rhodobacterales</taxon>
        <taxon>Roseobacteraceae</taxon>
        <taxon>Salipiger</taxon>
    </lineage>
</organism>
<name>A0A1G7FHP4_9RHOB</name>
<keyword evidence="2" id="KW-1185">Reference proteome</keyword>
<dbReference type="Proteomes" id="UP000198994">
    <property type="component" value="Unassembled WGS sequence"/>
</dbReference>
<gene>
    <name evidence="1" type="ORF">SAMN04488105_10762</name>
</gene>
<evidence type="ECO:0000313" key="2">
    <source>
        <dbReference type="Proteomes" id="UP000198994"/>
    </source>
</evidence>
<proteinExistence type="predicted"/>
<dbReference type="RefSeq" id="WP_008888049.1">
    <property type="nucleotide sequence ID" value="NZ_FNAV01000007.1"/>
</dbReference>
<dbReference type="STRING" id="282683.SAMN04488105_10762"/>
<reference evidence="2" key="1">
    <citation type="submission" date="2016-10" db="EMBL/GenBank/DDBJ databases">
        <authorList>
            <person name="Varghese N."/>
            <person name="Submissions S."/>
        </authorList>
    </citation>
    <scope>NUCLEOTIDE SEQUENCE [LARGE SCALE GENOMIC DNA]</scope>
    <source>
        <strain evidence="2">DSM 10146</strain>
    </source>
</reference>
<accession>A0A1G7FHP4</accession>
<sequence>MNAFEKLAQMRRDLEEIRRELTQPNPSEQITEADRAILHDRVSRAIKALSPHG</sequence>
<protein>
    <submittedName>
        <fullName evidence="1">Uncharacterized protein</fullName>
    </submittedName>
</protein>
<evidence type="ECO:0000313" key="1">
    <source>
        <dbReference type="EMBL" id="SDE75085.1"/>
    </source>
</evidence>
<dbReference type="AlphaFoldDB" id="A0A1G7FHP4"/>
<dbReference type="EMBL" id="FNAV01000007">
    <property type="protein sequence ID" value="SDE75085.1"/>
    <property type="molecule type" value="Genomic_DNA"/>
</dbReference>